<evidence type="ECO:0000313" key="5">
    <source>
        <dbReference type="Proteomes" id="UP000657006"/>
    </source>
</evidence>
<dbReference type="PANTHER" id="PTHR30304">
    <property type="entry name" value="D-TAGATOSE-1,6-BISPHOSPHATE ALDOLASE"/>
    <property type="match status" value="1"/>
</dbReference>
<feature type="binding site" evidence="3">
    <location>
        <position position="84"/>
    </location>
    <ligand>
        <name>Zn(2+)</name>
        <dbReference type="ChEBI" id="CHEBI:29105"/>
        <label>1</label>
        <note>catalytic</note>
    </ligand>
</feature>
<evidence type="ECO:0000256" key="3">
    <source>
        <dbReference type="PIRSR" id="PIRSR001359-3"/>
    </source>
</evidence>
<accession>A0A926DT57</accession>
<gene>
    <name evidence="4" type="ORF">H8730_14840</name>
</gene>
<dbReference type="Proteomes" id="UP000657006">
    <property type="component" value="Unassembled WGS sequence"/>
</dbReference>
<comment type="cofactor">
    <cofactor evidence="3">
        <name>Zn(2+)</name>
        <dbReference type="ChEBI" id="CHEBI:29105"/>
    </cofactor>
    <text evidence="3">Binds 2 Zn(2+) ions per subunit. One is catalytic and the other provides a structural contribution.</text>
</comment>
<dbReference type="EMBL" id="JACRSQ010000033">
    <property type="protein sequence ID" value="MBC8544823.1"/>
    <property type="molecule type" value="Genomic_DNA"/>
</dbReference>
<dbReference type="Gene3D" id="3.20.20.70">
    <property type="entry name" value="Aldolase class I"/>
    <property type="match status" value="1"/>
</dbReference>
<feature type="binding site" evidence="2">
    <location>
        <position position="179"/>
    </location>
    <ligand>
        <name>dihydroxyacetone phosphate</name>
        <dbReference type="ChEBI" id="CHEBI:57642"/>
    </ligand>
</feature>
<protein>
    <submittedName>
        <fullName evidence="4">Class II fructose-bisphosphate aldolase</fullName>
    </submittedName>
</protein>
<name>A0A926DT57_9FIRM</name>
<dbReference type="PIRSF" id="PIRSF001359">
    <property type="entry name" value="F_bP_aldolase_II"/>
    <property type="match status" value="1"/>
</dbReference>
<proteinExistence type="predicted"/>
<sequence length="276" mass="29799">MLVTLKDVLKIAEAKKLAVGAFNTPNLESLTAVLEAAEERNLPVVIMHAQVHEEMGLAKLDEMGEIMLLLADKASVPVCVHLDHGVDLAYVKRGLDMGFTSVMYDGSELPYEENCANTSIIVELAAQTNASVEAEIGTLGSREGGEASVSVYTEPDAAKRFVEETGIDALACAFGTAHGIYLKKPKLDFERLEKIHEMVDVPLVMHGGSGVSDEDYRRVIGLGIRKINYYTYMAKAGGAGVQQMADMTFYHDIALAAKEAMTADVGHAMDIFSGKI</sequence>
<keyword evidence="5" id="KW-1185">Reference proteome</keyword>
<comment type="caution">
    <text evidence="4">The sequence shown here is derived from an EMBL/GenBank/DDBJ whole genome shotgun (WGS) entry which is preliminary data.</text>
</comment>
<evidence type="ECO:0000256" key="1">
    <source>
        <dbReference type="PIRSR" id="PIRSR001359-1"/>
    </source>
</evidence>
<keyword evidence="3" id="KW-0479">Metal-binding</keyword>
<feature type="binding site" evidence="3">
    <location>
        <position position="178"/>
    </location>
    <ligand>
        <name>Zn(2+)</name>
        <dbReference type="ChEBI" id="CHEBI:29105"/>
        <label>1</label>
        <note>catalytic</note>
    </ligand>
</feature>
<feature type="binding site" evidence="2">
    <location>
        <begin position="228"/>
        <end position="231"/>
    </location>
    <ligand>
        <name>dihydroxyacetone phosphate</name>
        <dbReference type="ChEBI" id="CHEBI:57642"/>
    </ligand>
</feature>
<dbReference type="GO" id="GO:0009025">
    <property type="term" value="F:tagatose-bisphosphate aldolase activity"/>
    <property type="evidence" value="ECO:0007669"/>
    <property type="project" value="TreeGrafter"/>
</dbReference>
<dbReference type="InterPro" id="IPR000771">
    <property type="entry name" value="FBA_II"/>
</dbReference>
<dbReference type="RefSeq" id="WP_177719915.1">
    <property type="nucleotide sequence ID" value="NZ_JACRSQ010000033.1"/>
</dbReference>
<dbReference type="PANTHER" id="PTHR30304:SF0">
    <property type="entry name" value="D-TAGATOSE-1,6-BISPHOSPHATE ALDOLASE SUBUNIT GATY-RELATED"/>
    <property type="match status" value="1"/>
</dbReference>
<feature type="binding site" evidence="3">
    <location>
        <position position="135"/>
    </location>
    <ligand>
        <name>Zn(2+)</name>
        <dbReference type="ChEBI" id="CHEBI:29105"/>
        <label>2</label>
    </ligand>
</feature>
<evidence type="ECO:0000256" key="2">
    <source>
        <dbReference type="PIRSR" id="PIRSR001359-2"/>
    </source>
</evidence>
<dbReference type="NCBIfam" id="TIGR00167">
    <property type="entry name" value="cbbA"/>
    <property type="match status" value="1"/>
</dbReference>
<keyword evidence="3" id="KW-0862">Zinc</keyword>
<dbReference type="InterPro" id="IPR050246">
    <property type="entry name" value="Class_II_FBP_aldolase"/>
</dbReference>
<dbReference type="InterPro" id="IPR013785">
    <property type="entry name" value="Aldolase_TIM"/>
</dbReference>
<dbReference type="PROSITE" id="PS00806">
    <property type="entry name" value="ALDOLASE_CLASS_II_2"/>
    <property type="match status" value="1"/>
</dbReference>
<feature type="binding site" evidence="3">
    <location>
        <position position="105"/>
    </location>
    <ligand>
        <name>Zn(2+)</name>
        <dbReference type="ChEBI" id="CHEBI:29105"/>
        <label>2</label>
    </ligand>
</feature>
<evidence type="ECO:0000313" key="4">
    <source>
        <dbReference type="EMBL" id="MBC8544823.1"/>
    </source>
</evidence>
<feature type="binding site" evidence="3">
    <location>
        <position position="206"/>
    </location>
    <ligand>
        <name>Zn(2+)</name>
        <dbReference type="ChEBI" id="CHEBI:29105"/>
        <label>1</label>
        <note>catalytic</note>
    </ligand>
</feature>
<reference evidence="4" key="1">
    <citation type="submission" date="2020-08" db="EMBL/GenBank/DDBJ databases">
        <title>Genome public.</title>
        <authorList>
            <person name="Liu C."/>
            <person name="Sun Q."/>
        </authorList>
    </citation>
    <scope>NUCLEOTIDE SEQUENCE</scope>
    <source>
        <strain evidence="4">NSJ-32</strain>
    </source>
</reference>
<dbReference type="SUPFAM" id="SSF51569">
    <property type="entry name" value="Aldolase"/>
    <property type="match status" value="1"/>
</dbReference>
<dbReference type="GO" id="GO:0005829">
    <property type="term" value="C:cytosol"/>
    <property type="evidence" value="ECO:0007669"/>
    <property type="project" value="TreeGrafter"/>
</dbReference>
<dbReference type="GO" id="GO:0008270">
    <property type="term" value="F:zinc ion binding"/>
    <property type="evidence" value="ECO:0007669"/>
    <property type="project" value="InterPro"/>
</dbReference>
<feature type="active site" description="Proton donor" evidence="1">
    <location>
        <position position="83"/>
    </location>
</feature>
<dbReference type="Pfam" id="PF01116">
    <property type="entry name" value="F_bP_aldolase"/>
    <property type="match status" value="1"/>
</dbReference>
<dbReference type="GO" id="GO:0005975">
    <property type="term" value="P:carbohydrate metabolic process"/>
    <property type="evidence" value="ECO:0007669"/>
    <property type="project" value="InterPro"/>
</dbReference>
<organism evidence="4 5">
    <name type="scientific">Bianquea renquensis</name>
    <dbReference type="NCBI Taxonomy" id="2763661"/>
    <lineage>
        <taxon>Bacteria</taxon>
        <taxon>Bacillati</taxon>
        <taxon>Bacillota</taxon>
        <taxon>Clostridia</taxon>
        <taxon>Eubacteriales</taxon>
        <taxon>Bianqueaceae</taxon>
        <taxon>Bianquea</taxon>
    </lineage>
</organism>
<dbReference type="AlphaFoldDB" id="A0A926DT57"/>
<feature type="binding site" evidence="2">
    <location>
        <begin position="207"/>
        <end position="209"/>
    </location>
    <ligand>
        <name>dihydroxyacetone phosphate</name>
        <dbReference type="ChEBI" id="CHEBI:57642"/>
    </ligand>
</feature>
<dbReference type="CDD" id="cd00947">
    <property type="entry name" value="TBP_aldolase_IIB"/>
    <property type="match status" value="1"/>
</dbReference>